<feature type="domain" description="NADP-dependent oxidoreductase" evidence="1">
    <location>
        <begin position="38"/>
        <end position="81"/>
    </location>
</feature>
<gene>
    <name evidence="2" type="ORF">GO495_28510</name>
</gene>
<dbReference type="OrthoDB" id="9773828at2"/>
<proteinExistence type="predicted"/>
<accession>A0A6N8JJC3</accession>
<dbReference type="Gene3D" id="3.20.20.100">
    <property type="entry name" value="NADP-dependent oxidoreductase domain"/>
    <property type="match status" value="1"/>
</dbReference>
<keyword evidence="3" id="KW-1185">Reference proteome</keyword>
<dbReference type="Proteomes" id="UP000468388">
    <property type="component" value="Unassembled WGS sequence"/>
</dbReference>
<evidence type="ECO:0000259" key="1">
    <source>
        <dbReference type="Pfam" id="PF00248"/>
    </source>
</evidence>
<organism evidence="2 3">
    <name type="scientific">Chitinophaga oryziterrae</name>
    <dbReference type="NCBI Taxonomy" id="1031224"/>
    <lineage>
        <taxon>Bacteria</taxon>
        <taxon>Pseudomonadati</taxon>
        <taxon>Bacteroidota</taxon>
        <taxon>Chitinophagia</taxon>
        <taxon>Chitinophagales</taxon>
        <taxon>Chitinophagaceae</taxon>
        <taxon>Chitinophaga</taxon>
    </lineage>
</organism>
<evidence type="ECO:0000313" key="3">
    <source>
        <dbReference type="Proteomes" id="UP000468388"/>
    </source>
</evidence>
<protein>
    <recommendedName>
        <fullName evidence="1">NADP-dependent oxidoreductase domain-containing protein</fullName>
    </recommendedName>
</protein>
<dbReference type="InterPro" id="IPR036812">
    <property type="entry name" value="NAD(P)_OxRdtase_dom_sf"/>
</dbReference>
<dbReference type="SUPFAM" id="SSF51430">
    <property type="entry name" value="NAD(P)-linked oxidoreductase"/>
    <property type="match status" value="1"/>
</dbReference>
<comment type="caution">
    <text evidence="2">The sequence shown here is derived from an EMBL/GenBank/DDBJ whole genome shotgun (WGS) entry which is preliminary data.</text>
</comment>
<dbReference type="InterPro" id="IPR023210">
    <property type="entry name" value="NADP_OxRdtase_dom"/>
</dbReference>
<dbReference type="AlphaFoldDB" id="A0A6N8JJC3"/>
<name>A0A6N8JJC3_9BACT</name>
<reference evidence="2 3" key="1">
    <citation type="submission" date="2019-12" db="EMBL/GenBank/DDBJ databases">
        <title>The draft genomic sequence of strain Chitinophaga oryziterrae JCM 16595.</title>
        <authorList>
            <person name="Zhang X."/>
        </authorList>
    </citation>
    <scope>NUCLEOTIDE SEQUENCE [LARGE SCALE GENOMIC DNA]</scope>
    <source>
        <strain evidence="2 3">JCM 16595</strain>
    </source>
</reference>
<sequence>MAARIVFIDFFFQSYQLPTRISMMAVTVLHDHFLPGMAAESSLNRLKTDYIDIYMPHYDDGLTPIEEIARGLEDLVKSGKLITGVFHILTYLNALIK</sequence>
<dbReference type="EMBL" id="WRXO01000011">
    <property type="protein sequence ID" value="MVT44571.1"/>
    <property type="molecule type" value="Genomic_DNA"/>
</dbReference>
<evidence type="ECO:0000313" key="2">
    <source>
        <dbReference type="EMBL" id="MVT44571.1"/>
    </source>
</evidence>
<dbReference type="Pfam" id="PF00248">
    <property type="entry name" value="Aldo_ket_red"/>
    <property type="match status" value="1"/>
</dbReference>